<dbReference type="InterPro" id="IPR036756">
    <property type="entry name" value="H/ACA_rnp_Nop10_sf"/>
</dbReference>
<dbReference type="GO" id="GO:0031120">
    <property type="term" value="P:snRNA pseudouridine synthesis"/>
    <property type="evidence" value="ECO:0007669"/>
    <property type="project" value="TreeGrafter"/>
</dbReference>
<dbReference type="FunFam" id="4.10.80.300:FF:000001">
    <property type="entry name" value="H/ACA ribonucleoprotein complex subunit 3"/>
    <property type="match status" value="1"/>
</dbReference>
<dbReference type="Gene3D" id="4.10.80.300">
    <property type="match status" value="1"/>
</dbReference>
<dbReference type="GO" id="GO:0030515">
    <property type="term" value="F:snoRNA binding"/>
    <property type="evidence" value="ECO:0007669"/>
    <property type="project" value="InterPro"/>
</dbReference>
<keyword evidence="6" id="KW-0539">Nucleus</keyword>
<dbReference type="SUPFAM" id="SSF144210">
    <property type="entry name" value="Nop10-like SnoRNP"/>
    <property type="match status" value="1"/>
</dbReference>
<sequence length="103" mass="11601">MIFARKRENVRLKAPEQGHLSDAAAKKRSAACPSPESPVMHLMYTLDTDGNRVYTLKKVTDEGKLTKSAHPARFSPDDKFSRHRVTIKKRYGVLLTQLPAKPV</sequence>
<evidence type="ECO:0000313" key="12">
    <source>
        <dbReference type="EMBL" id="KAJ3576090.1"/>
    </source>
</evidence>
<dbReference type="PANTHER" id="PTHR13305">
    <property type="entry name" value="RIBOSOME BIOGENESIS PROTEIN NOP10"/>
    <property type="match status" value="1"/>
</dbReference>
<reference evidence="12" key="1">
    <citation type="submission" date="2022-07" db="EMBL/GenBank/DDBJ databases">
        <title>Genome Sequence of Leucocoprinus birnbaumii.</title>
        <authorList>
            <person name="Buettner E."/>
        </authorList>
    </citation>
    <scope>NUCLEOTIDE SEQUENCE</scope>
    <source>
        <strain evidence="12">VT141</strain>
    </source>
</reference>
<dbReference type="Proteomes" id="UP001213000">
    <property type="component" value="Unassembled WGS sequence"/>
</dbReference>
<organism evidence="12 13">
    <name type="scientific">Leucocoprinus birnbaumii</name>
    <dbReference type="NCBI Taxonomy" id="56174"/>
    <lineage>
        <taxon>Eukaryota</taxon>
        <taxon>Fungi</taxon>
        <taxon>Dikarya</taxon>
        <taxon>Basidiomycota</taxon>
        <taxon>Agaricomycotina</taxon>
        <taxon>Agaricomycetes</taxon>
        <taxon>Agaricomycetidae</taxon>
        <taxon>Agaricales</taxon>
        <taxon>Agaricineae</taxon>
        <taxon>Agaricaceae</taxon>
        <taxon>Leucocoprinus</taxon>
    </lineage>
</organism>
<dbReference type="InterPro" id="IPR007264">
    <property type="entry name" value="H/ACA_rnp_Nop10"/>
</dbReference>
<feature type="region of interest" description="Disordered" evidence="11">
    <location>
        <begin position="13"/>
        <end position="36"/>
    </location>
</feature>
<dbReference type="EMBL" id="JANIEX010000019">
    <property type="protein sequence ID" value="KAJ3576090.1"/>
    <property type="molecule type" value="Genomic_DNA"/>
</dbReference>
<dbReference type="GO" id="GO:0070034">
    <property type="term" value="F:telomerase RNA binding"/>
    <property type="evidence" value="ECO:0007669"/>
    <property type="project" value="TreeGrafter"/>
</dbReference>
<dbReference type="GO" id="GO:1904874">
    <property type="term" value="P:positive regulation of telomerase RNA localization to Cajal body"/>
    <property type="evidence" value="ECO:0007669"/>
    <property type="project" value="TreeGrafter"/>
</dbReference>
<evidence type="ECO:0000256" key="8">
    <source>
        <dbReference type="ARBA" id="ARBA00030185"/>
    </source>
</evidence>
<evidence type="ECO:0000313" key="13">
    <source>
        <dbReference type="Proteomes" id="UP001213000"/>
    </source>
</evidence>
<evidence type="ECO:0000256" key="3">
    <source>
        <dbReference type="ARBA" id="ARBA00021838"/>
    </source>
</evidence>
<keyword evidence="4" id="KW-0690">Ribosome biogenesis</keyword>
<proteinExistence type="inferred from homology"/>
<protein>
    <recommendedName>
        <fullName evidence="3">H/ACA ribonucleoprotein complex subunit NOP10</fullName>
    </recommendedName>
    <alternativeName>
        <fullName evidence="8">Nucleolar protein 10</fullName>
    </alternativeName>
    <alternativeName>
        <fullName evidence="9">Nucleolar protein family A member 3</fullName>
    </alternativeName>
    <alternativeName>
        <fullName evidence="10">snoRNP protein NOP10</fullName>
    </alternativeName>
</protein>
<gene>
    <name evidence="12" type="ORF">NP233_g660</name>
</gene>
<comment type="caution">
    <text evidence="12">The sequence shown here is derived from an EMBL/GenBank/DDBJ whole genome shotgun (WGS) entry which is preliminary data.</text>
</comment>
<evidence type="ECO:0000256" key="10">
    <source>
        <dbReference type="ARBA" id="ARBA00032266"/>
    </source>
</evidence>
<evidence type="ECO:0000256" key="6">
    <source>
        <dbReference type="ARBA" id="ARBA00023242"/>
    </source>
</evidence>
<evidence type="ECO:0000256" key="11">
    <source>
        <dbReference type="SAM" id="MobiDB-lite"/>
    </source>
</evidence>
<dbReference type="GO" id="GO:0031118">
    <property type="term" value="P:rRNA pseudouridine synthesis"/>
    <property type="evidence" value="ECO:0007669"/>
    <property type="project" value="TreeGrafter"/>
</dbReference>
<evidence type="ECO:0000256" key="4">
    <source>
        <dbReference type="ARBA" id="ARBA00022517"/>
    </source>
</evidence>
<dbReference type="AlphaFoldDB" id="A0AAD5YWI8"/>
<name>A0AAD5YWI8_9AGAR</name>
<evidence type="ECO:0000256" key="9">
    <source>
        <dbReference type="ARBA" id="ARBA00031779"/>
    </source>
</evidence>
<dbReference type="Pfam" id="PF04135">
    <property type="entry name" value="Nop10p"/>
    <property type="match status" value="1"/>
</dbReference>
<comment type="subcellular location">
    <subcellularLocation>
        <location evidence="1">Nucleus</location>
        <location evidence="1">Nucleolus</location>
    </subcellularLocation>
</comment>
<keyword evidence="5" id="KW-0698">rRNA processing</keyword>
<dbReference type="PANTHER" id="PTHR13305:SF0">
    <property type="entry name" value="H_ACA RIBONUCLEOPROTEIN COMPLEX SUBUNIT 3"/>
    <property type="match status" value="1"/>
</dbReference>
<comment type="similarity">
    <text evidence="2">Belongs to the NOP10 family.</text>
</comment>
<accession>A0AAD5YWI8</accession>
<keyword evidence="7" id="KW-0687">Ribonucleoprotein</keyword>
<evidence type="ECO:0000256" key="5">
    <source>
        <dbReference type="ARBA" id="ARBA00022552"/>
    </source>
</evidence>
<evidence type="ECO:0000256" key="2">
    <source>
        <dbReference type="ARBA" id="ARBA00009462"/>
    </source>
</evidence>
<evidence type="ECO:0000256" key="1">
    <source>
        <dbReference type="ARBA" id="ARBA00004604"/>
    </source>
</evidence>
<dbReference type="GO" id="GO:0031429">
    <property type="term" value="C:box H/ACA snoRNP complex"/>
    <property type="evidence" value="ECO:0007669"/>
    <property type="project" value="TreeGrafter"/>
</dbReference>
<keyword evidence="13" id="KW-1185">Reference proteome</keyword>
<evidence type="ECO:0000256" key="7">
    <source>
        <dbReference type="ARBA" id="ARBA00023274"/>
    </source>
</evidence>